<feature type="transmembrane region" description="Helical" evidence="1">
    <location>
        <begin position="45"/>
        <end position="72"/>
    </location>
</feature>
<accession>A0A9W4KXZ7</accession>
<dbReference type="RefSeq" id="WP_230301403.1">
    <property type="nucleotide sequence ID" value="NZ_CAKKMG010000014.1"/>
</dbReference>
<dbReference type="Proteomes" id="UP000789326">
    <property type="component" value="Unassembled WGS sequence"/>
</dbReference>
<evidence type="ECO:0000313" key="2">
    <source>
        <dbReference type="EMBL" id="CAH0184961.1"/>
    </source>
</evidence>
<dbReference type="AlphaFoldDB" id="A0A9W4KXZ7"/>
<protein>
    <submittedName>
        <fullName evidence="2">Uncharacterized protein</fullName>
    </submittedName>
</protein>
<keyword evidence="1" id="KW-1133">Transmembrane helix</keyword>
<reference evidence="2" key="1">
    <citation type="submission" date="2021-11" db="EMBL/GenBank/DDBJ databases">
        <authorList>
            <person name="Bulgarelli D."/>
        </authorList>
    </citation>
    <scope>NUCLEOTIDE SEQUENCE</scope>
    <source>
        <strain evidence="2">Bi133</strain>
    </source>
</reference>
<keyword evidence="1" id="KW-0812">Transmembrane</keyword>
<name>A0A9W4KXZ7_9BACI</name>
<keyword evidence="1" id="KW-0472">Membrane</keyword>
<organism evidence="2 3">
    <name type="scientific">Peribacillus simplex</name>
    <dbReference type="NCBI Taxonomy" id="1478"/>
    <lineage>
        <taxon>Bacteria</taxon>
        <taxon>Bacillati</taxon>
        <taxon>Bacillota</taxon>
        <taxon>Bacilli</taxon>
        <taxon>Bacillales</taxon>
        <taxon>Bacillaceae</taxon>
        <taxon>Peribacillus</taxon>
    </lineage>
</organism>
<dbReference type="EMBL" id="CAKKMG010000014">
    <property type="protein sequence ID" value="CAH0184961.1"/>
    <property type="molecule type" value="Genomic_DNA"/>
</dbReference>
<evidence type="ECO:0000256" key="1">
    <source>
        <dbReference type="SAM" id="Phobius"/>
    </source>
</evidence>
<proteinExistence type="predicted"/>
<evidence type="ECO:0000313" key="3">
    <source>
        <dbReference type="Proteomes" id="UP000789326"/>
    </source>
</evidence>
<gene>
    <name evidence="2" type="ORF">SRABI133_01521</name>
</gene>
<comment type="caution">
    <text evidence="2">The sequence shown here is derived from an EMBL/GenBank/DDBJ whole genome shotgun (WGS) entry which is preliminary data.</text>
</comment>
<feature type="transmembrane region" description="Helical" evidence="1">
    <location>
        <begin position="12"/>
        <end position="33"/>
    </location>
</feature>
<sequence>MEQILLSKYARRVFFFITGISFIFLLLIRLLFIPEISPYLSQEHVIIINTILDALLSTEVSTVIIASLAFWLTPRVVKKSQMDIIEPKEIKDYLEKARDTDEYWFSGGTGSFTRSKTIPKLANDARFSNFSKKIVIILINPNNDTVCKNYVNYRNRIRSGINKNWDYKKLKKQIFATIVAAYSWKREQPLLELTIGLINHYSMFRIDLSTKLLVITKEDTSEPALMCEKDTFFFKSYLEDLRLSLRQSRVLDENVEGIPFNELSGEKIKNFIISIGFDVDILDDDDFIEIVEIVKKGENPYGY</sequence>